<keyword evidence="1 4" id="KW-0863">Zinc-finger</keyword>
<dbReference type="GO" id="GO:0007129">
    <property type="term" value="P:homologous chromosome pairing at meiosis"/>
    <property type="evidence" value="ECO:0007669"/>
    <property type="project" value="TreeGrafter"/>
</dbReference>
<dbReference type="GO" id="GO:0016925">
    <property type="term" value="P:protein sumoylation"/>
    <property type="evidence" value="ECO:0007669"/>
    <property type="project" value="TreeGrafter"/>
</dbReference>
<dbReference type="AlphaFoldDB" id="A0A1Q3FZV7"/>
<dbReference type="PROSITE" id="PS50089">
    <property type="entry name" value="ZF_RING_2"/>
    <property type="match status" value="1"/>
</dbReference>
<dbReference type="EMBL" id="GFDL01001948">
    <property type="protein sequence ID" value="JAV33097.1"/>
    <property type="molecule type" value="Transcribed_RNA"/>
</dbReference>
<evidence type="ECO:0000256" key="2">
    <source>
        <dbReference type="ARBA" id="ARBA00022833"/>
    </source>
</evidence>
<dbReference type="InterPro" id="IPR042123">
    <property type="entry name" value="Zip3/RNF212-like"/>
</dbReference>
<dbReference type="Gene3D" id="3.30.40.10">
    <property type="entry name" value="Zinc/RING finger domain, C3HC4 (zinc finger)"/>
    <property type="match status" value="1"/>
</dbReference>
<dbReference type="PANTHER" id="PTHR22663">
    <property type="entry name" value="RING FINGER PROTEIN NARYA-RELATED"/>
    <property type="match status" value="1"/>
</dbReference>
<evidence type="ECO:0000256" key="5">
    <source>
        <dbReference type="SAM" id="MobiDB-lite"/>
    </source>
</evidence>
<dbReference type="GO" id="GO:0008270">
    <property type="term" value="F:zinc ion binding"/>
    <property type="evidence" value="ECO:0007669"/>
    <property type="project" value="UniProtKB-KW"/>
</dbReference>
<dbReference type="PANTHER" id="PTHR22663:SF17">
    <property type="entry name" value="RING FINGER PROTEIN NARYA-RELATED"/>
    <property type="match status" value="1"/>
</dbReference>
<keyword evidence="1 4" id="KW-0479">Metal-binding</keyword>
<sequence length="278" mass="31222">MDILKFCEICFRRPNEVGTLLISSCRHMVCRRCTGGGSRTNCAVCQREARIIELNDETMPEQLKEYFDQSDQLTKSYKVTQFQMEKMDKYIAGKVHLLAKYEEKKKTMKKLKDHSDALKKAILEETTLIRKLYERRKSPGGSARNTPSSANLAAGGSSESLRVATLERNMQKLAVKRTRTPATSSSESDLATTRPQSSKSSGSKRTPVSSPDDVFKVPTYSPSLGRVPSSAELPASTRDRIYQQQVRNMDKAMSLPSGSNLKVKNRGSDIERARNMHF</sequence>
<keyword evidence="2" id="KW-0862">Zinc</keyword>
<accession>A0A1Q3FZV7</accession>
<dbReference type="GO" id="GO:0000795">
    <property type="term" value="C:synaptonemal complex"/>
    <property type="evidence" value="ECO:0007669"/>
    <property type="project" value="InterPro"/>
</dbReference>
<feature type="region of interest" description="Disordered" evidence="5">
    <location>
        <begin position="135"/>
        <end position="158"/>
    </location>
</feature>
<reference evidence="7" key="1">
    <citation type="submission" date="2017-01" db="EMBL/GenBank/DDBJ databases">
        <title>A deep insight into the sialotranscriptome of adult male and female Cluex tarsalis mosquitoes.</title>
        <authorList>
            <person name="Ribeiro J.M."/>
            <person name="Moreira F."/>
            <person name="Bernard K.A."/>
            <person name="Calvo E."/>
        </authorList>
    </citation>
    <scope>NUCLEOTIDE SEQUENCE</scope>
    <source>
        <strain evidence="7">Kern County</strain>
        <tissue evidence="7">Salivary glands</tissue>
    </source>
</reference>
<dbReference type="GO" id="GO:0007131">
    <property type="term" value="P:reciprocal meiotic recombination"/>
    <property type="evidence" value="ECO:0007669"/>
    <property type="project" value="InterPro"/>
</dbReference>
<evidence type="ECO:0000313" key="7">
    <source>
        <dbReference type="EMBL" id="JAV33097.1"/>
    </source>
</evidence>
<dbReference type="SUPFAM" id="SSF57850">
    <property type="entry name" value="RING/U-box"/>
    <property type="match status" value="1"/>
</dbReference>
<feature type="region of interest" description="Disordered" evidence="5">
    <location>
        <begin position="172"/>
        <end position="238"/>
    </location>
</feature>
<organism evidence="7">
    <name type="scientific">Culex tarsalis</name>
    <name type="common">Encephalitis mosquito</name>
    <dbReference type="NCBI Taxonomy" id="7177"/>
    <lineage>
        <taxon>Eukaryota</taxon>
        <taxon>Metazoa</taxon>
        <taxon>Ecdysozoa</taxon>
        <taxon>Arthropoda</taxon>
        <taxon>Hexapoda</taxon>
        <taxon>Insecta</taxon>
        <taxon>Pterygota</taxon>
        <taxon>Neoptera</taxon>
        <taxon>Endopterygota</taxon>
        <taxon>Diptera</taxon>
        <taxon>Nematocera</taxon>
        <taxon>Culicoidea</taxon>
        <taxon>Culicidae</taxon>
        <taxon>Culicinae</taxon>
        <taxon>Culicini</taxon>
        <taxon>Culex</taxon>
        <taxon>Culex</taxon>
    </lineage>
</organism>
<dbReference type="InterPro" id="IPR001841">
    <property type="entry name" value="Znf_RING"/>
</dbReference>
<name>A0A1Q3FZV7_CULTA</name>
<protein>
    <recommendedName>
        <fullName evidence="6">RING-type domain-containing protein</fullName>
    </recommendedName>
</protein>
<evidence type="ECO:0000256" key="3">
    <source>
        <dbReference type="ARBA" id="ARBA00023254"/>
    </source>
</evidence>
<feature type="compositionally biased region" description="Polar residues" evidence="5">
    <location>
        <begin position="180"/>
        <end position="209"/>
    </location>
</feature>
<evidence type="ECO:0000256" key="1">
    <source>
        <dbReference type="ARBA" id="ARBA00022771"/>
    </source>
</evidence>
<dbReference type="GO" id="GO:0019789">
    <property type="term" value="F:SUMO transferase activity"/>
    <property type="evidence" value="ECO:0007669"/>
    <property type="project" value="InterPro"/>
</dbReference>
<dbReference type="InterPro" id="IPR013083">
    <property type="entry name" value="Znf_RING/FYVE/PHD"/>
</dbReference>
<evidence type="ECO:0000256" key="4">
    <source>
        <dbReference type="PROSITE-ProRule" id="PRU00175"/>
    </source>
</evidence>
<feature type="domain" description="RING-type" evidence="6">
    <location>
        <begin position="7"/>
        <end position="46"/>
    </location>
</feature>
<keyword evidence="3" id="KW-0469">Meiosis</keyword>
<evidence type="ECO:0000259" key="6">
    <source>
        <dbReference type="PROSITE" id="PS50089"/>
    </source>
</evidence>
<proteinExistence type="predicted"/>